<dbReference type="AlphaFoldDB" id="A0A7J0DAA7"/>
<sequence>MTNRYPWPPLALLIAASTIHHQPALDQLLPPAVALASIVPYPTPTRPVRSLAVAINLSLLTANTGRQI</sequence>
<accession>A0A7J0DAA7</accession>
<gene>
    <name evidence="1" type="ORF">Acr_00g0014500</name>
</gene>
<organism evidence="1 2">
    <name type="scientific">Actinidia rufa</name>
    <dbReference type="NCBI Taxonomy" id="165716"/>
    <lineage>
        <taxon>Eukaryota</taxon>
        <taxon>Viridiplantae</taxon>
        <taxon>Streptophyta</taxon>
        <taxon>Embryophyta</taxon>
        <taxon>Tracheophyta</taxon>
        <taxon>Spermatophyta</taxon>
        <taxon>Magnoliopsida</taxon>
        <taxon>eudicotyledons</taxon>
        <taxon>Gunneridae</taxon>
        <taxon>Pentapetalae</taxon>
        <taxon>asterids</taxon>
        <taxon>Ericales</taxon>
        <taxon>Actinidiaceae</taxon>
        <taxon>Actinidia</taxon>
    </lineage>
</organism>
<keyword evidence="2" id="KW-1185">Reference proteome</keyword>
<dbReference type="EMBL" id="BJWL01000133">
    <property type="protein sequence ID" value="GFS30856.1"/>
    <property type="molecule type" value="Genomic_DNA"/>
</dbReference>
<dbReference type="Proteomes" id="UP000585474">
    <property type="component" value="Unassembled WGS sequence"/>
</dbReference>
<comment type="caution">
    <text evidence="1">The sequence shown here is derived from an EMBL/GenBank/DDBJ whole genome shotgun (WGS) entry which is preliminary data.</text>
</comment>
<protein>
    <submittedName>
        <fullName evidence="1">Uncharacterized protein</fullName>
    </submittedName>
</protein>
<evidence type="ECO:0000313" key="2">
    <source>
        <dbReference type="Proteomes" id="UP000585474"/>
    </source>
</evidence>
<proteinExistence type="predicted"/>
<reference evidence="2" key="1">
    <citation type="submission" date="2019-07" db="EMBL/GenBank/DDBJ databases">
        <title>De Novo Assembly of kiwifruit Actinidia rufa.</title>
        <authorList>
            <person name="Sugita-Konishi S."/>
            <person name="Sato K."/>
            <person name="Mori E."/>
            <person name="Abe Y."/>
            <person name="Kisaki G."/>
            <person name="Hamano K."/>
            <person name="Suezawa K."/>
            <person name="Otani M."/>
            <person name="Fukuda T."/>
            <person name="Manabe T."/>
            <person name="Gomi K."/>
            <person name="Tabuchi M."/>
            <person name="Akimitsu K."/>
            <person name="Kataoka I."/>
        </authorList>
    </citation>
    <scope>NUCLEOTIDE SEQUENCE [LARGE SCALE GENOMIC DNA]</scope>
    <source>
        <strain evidence="2">cv. Fuchu</strain>
    </source>
</reference>
<name>A0A7J0DAA7_9ERIC</name>
<evidence type="ECO:0000313" key="1">
    <source>
        <dbReference type="EMBL" id="GFS30856.1"/>
    </source>
</evidence>